<reference evidence="3" key="1">
    <citation type="journal article" date="2020" name="Stud. Mycol.">
        <title>101 Dothideomycetes genomes: a test case for predicting lifestyles and emergence of pathogens.</title>
        <authorList>
            <person name="Haridas S."/>
            <person name="Albert R."/>
            <person name="Binder M."/>
            <person name="Bloem J."/>
            <person name="Labutti K."/>
            <person name="Salamov A."/>
            <person name="Andreopoulos B."/>
            <person name="Baker S."/>
            <person name="Barry K."/>
            <person name="Bills G."/>
            <person name="Bluhm B."/>
            <person name="Cannon C."/>
            <person name="Castanera R."/>
            <person name="Culley D."/>
            <person name="Daum C."/>
            <person name="Ezra D."/>
            <person name="Gonzalez J."/>
            <person name="Henrissat B."/>
            <person name="Kuo A."/>
            <person name="Liang C."/>
            <person name="Lipzen A."/>
            <person name="Lutzoni F."/>
            <person name="Magnuson J."/>
            <person name="Mondo S."/>
            <person name="Nolan M."/>
            <person name="Ohm R."/>
            <person name="Pangilinan J."/>
            <person name="Park H.-J."/>
            <person name="Ramirez L."/>
            <person name="Alfaro M."/>
            <person name="Sun H."/>
            <person name="Tritt A."/>
            <person name="Yoshinaga Y."/>
            <person name="Zwiers L.-H."/>
            <person name="Turgeon B."/>
            <person name="Goodwin S."/>
            <person name="Spatafora J."/>
            <person name="Crous P."/>
            <person name="Grigoriev I."/>
        </authorList>
    </citation>
    <scope>NUCLEOTIDE SEQUENCE</scope>
    <source>
        <strain evidence="3">CBS 123094</strain>
    </source>
</reference>
<name>A0A6A5W456_9PLEO</name>
<keyword evidence="1" id="KW-0472">Membrane</keyword>
<evidence type="ECO:0000256" key="2">
    <source>
        <dbReference type="SAM" id="SignalP"/>
    </source>
</evidence>
<keyword evidence="1" id="KW-1133">Transmembrane helix</keyword>
<sequence>MRFSSVVSLTTILAVGLADPAPTPTPGPLDPRAITATRFTPTEYWDYATTSISKDEYFMGIVKVTSPDGLWYLHCINAPLTTTNGYAGCGRDDLYTRCSGATAFGIDGEAIRCTNGFKCVTHKIFENFEAYSLSSSTPFLGCGKATASLEMIRTPPASFEPGTTTTTITTTTTTTTGGAVASLPTGTGASIAASTTNGGVPVGMHVVAAVYLALASTLLVVFVV</sequence>
<dbReference type="EMBL" id="ML977623">
    <property type="protein sequence ID" value="KAF1996620.1"/>
    <property type="molecule type" value="Genomic_DNA"/>
</dbReference>
<dbReference type="AlphaFoldDB" id="A0A6A5W456"/>
<keyword evidence="1" id="KW-0812">Transmembrane</keyword>
<feature type="chain" id="PRO_5025636735" evidence="2">
    <location>
        <begin position="19"/>
        <end position="224"/>
    </location>
</feature>
<proteinExistence type="predicted"/>
<evidence type="ECO:0000313" key="4">
    <source>
        <dbReference type="Proteomes" id="UP000799779"/>
    </source>
</evidence>
<keyword evidence="4" id="KW-1185">Reference proteome</keyword>
<protein>
    <submittedName>
        <fullName evidence="3">Uncharacterized protein</fullName>
    </submittedName>
</protein>
<keyword evidence="2" id="KW-0732">Signal</keyword>
<evidence type="ECO:0000313" key="3">
    <source>
        <dbReference type="EMBL" id="KAF1996620.1"/>
    </source>
</evidence>
<gene>
    <name evidence="3" type="ORF">P154DRAFT_308986</name>
</gene>
<feature type="signal peptide" evidence="2">
    <location>
        <begin position="1"/>
        <end position="18"/>
    </location>
</feature>
<dbReference type="Proteomes" id="UP000799779">
    <property type="component" value="Unassembled WGS sequence"/>
</dbReference>
<organism evidence="3 4">
    <name type="scientific">Amniculicola lignicola CBS 123094</name>
    <dbReference type="NCBI Taxonomy" id="1392246"/>
    <lineage>
        <taxon>Eukaryota</taxon>
        <taxon>Fungi</taxon>
        <taxon>Dikarya</taxon>
        <taxon>Ascomycota</taxon>
        <taxon>Pezizomycotina</taxon>
        <taxon>Dothideomycetes</taxon>
        <taxon>Pleosporomycetidae</taxon>
        <taxon>Pleosporales</taxon>
        <taxon>Amniculicolaceae</taxon>
        <taxon>Amniculicola</taxon>
    </lineage>
</organism>
<accession>A0A6A5W456</accession>
<dbReference type="OrthoDB" id="5140717at2759"/>
<feature type="transmembrane region" description="Helical" evidence="1">
    <location>
        <begin position="202"/>
        <end position="223"/>
    </location>
</feature>
<evidence type="ECO:0000256" key="1">
    <source>
        <dbReference type="SAM" id="Phobius"/>
    </source>
</evidence>